<dbReference type="KEGG" id="arue:QQX03_11120"/>
<dbReference type="PANTHER" id="PTHR37291:SF1">
    <property type="entry name" value="TYPE IV METHYL-DIRECTED RESTRICTION ENZYME ECOKMCRB SUBUNIT"/>
    <property type="match status" value="1"/>
</dbReference>
<dbReference type="Proteomes" id="UP001231445">
    <property type="component" value="Chromosome"/>
</dbReference>
<proteinExistence type="predicted"/>
<reference evidence="2 3" key="1">
    <citation type="submission" date="2023-06" db="EMBL/GenBank/DDBJ databases">
        <title>Altererythrobacter rubellus NBRC 112769 genome.</title>
        <authorList>
            <person name="Zhang K."/>
        </authorList>
    </citation>
    <scope>NUCLEOTIDE SEQUENCE [LARGE SCALE GENOMIC DNA]</scope>
    <source>
        <strain evidence="2 3">NBRC 112769</strain>
    </source>
</reference>
<keyword evidence="3" id="KW-1185">Reference proteome</keyword>
<evidence type="ECO:0000313" key="2">
    <source>
        <dbReference type="EMBL" id="WIW95468.1"/>
    </source>
</evidence>
<dbReference type="SUPFAM" id="SSF52540">
    <property type="entry name" value="P-loop containing nucleoside triphosphate hydrolases"/>
    <property type="match status" value="1"/>
</dbReference>
<organism evidence="2 3">
    <name type="scientific">Altererythrobacter rubellus</name>
    <dbReference type="NCBI Taxonomy" id="2173831"/>
    <lineage>
        <taxon>Bacteria</taxon>
        <taxon>Pseudomonadati</taxon>
        <taxon>Pseudomonadota</taxon>
        <taxon>Alphaproteobacteria</taxon>
        <taxon>Sphingomonadales</taxon>
        <taxon>Erythrobacteraceae</taxon>
        <taxon>Altererythrobacter</taxon>
    </lineage>
</organism>
<feature type="domain" description="ATPase dynein-related AAA" evidence="1">
    <location>
        <begin position="177"/>
        <end position="339"/>
    </location>
</feature>
<dbReference type="RefSeq" id="WP_285975783.1">
    <property type="nucleotide sequence ID" value="NZ_CP127221.1"/>
</dbReference>
<sequence length="475" mass="52879">MDPQDIQQTVEFFKKAAGSFEDDNYGLTTESYETAWGIKTTSGKSFKLSNHDVANAFQDIVDNWTEWSQARLNVNSANPDDTLRDFSKAHFSAGSHKDLAEVQRRGFLHLINSIAFAAGHTGTFNRNAWDSALTKADYDEALSKLRKASSSSEALSGMSATPAPRPSAGARETGGDNILFYGAPGTGKSHDVWEKVGNSPSFATVFHPDMQNSDFAGTLKPGVDESGNPTYTFRPGPFARAVAHAWKNRGEKVYLVIEELNRAVAAAVFGELFQLLDRKPDGTGRYKVDFPSPEFADWYEAETGEARDRLSLPSNLWILATMNSADQGVYPLDTAFRRRWRQYYLPIDYAKAPDAPVKIATPSGTRSISWRTFIEALNNYLSTKLEIGEDRLVGPRFVDKYDLKNERIPGKLLIYLWDDLLRHQGRVDLFDEDIKTYGKLHEREIAGKQIFSDKFLETIADGAGEADVSGDEPTP</sequence>
<dbReference type="GO" id="GO:0005524">
    <property type="term" value="F:ATP binding"/>
    <property type="evidence" value="ECO:0007669"/>
    <property type="project" value="InterPro"/>
</dbReference>
<gene>
    <name evidence="2" type="ORF">QQX03_11120</name>
</gene>
<evidence type="ECO:0000259" key="1">
    <source>
        <dbReference type="Pfam" id="PF07728"/>
    </source>
</evidence>
<name>A0A9Y2F4U7_9SPHN</name>
<dbReference type="Gene3D" id="3.40.50.300">
    <property type="entry name" value="P-loop containing nucleotide triphosphate hydrolases"/>
    <property type="match status" value="1"/>
</dbReference>
<dbReference type="InterPro" id="IPR011704">
    <property type="entry name" value="ATPase_dyneun-rel_AAA"/>
</dbReference>
<dbReference type="GO" id="GO:0016887">
    <property type="term" value="F:ATP hydrolysis activity"/>
    <property type="evidence" value="ECO:0007669"/>
    <property type="project" value="InterPro"/>
</dbReference>
<dbReference type="EMBL" id="CP127221">
    <property type="protein sequence ID" value="WIW95468.1"/>
    <property type="molecule type" value="Genomic_DNA"/>
</dbReference>
<dbReference type="InterPro" id="IPR027417">
    <property type="entry name" value="P-loop_NTPase"/>
</dbReference>
<dbReference type="AlphaFoldDB" id="A0A9Y2F4U7"/>
<dbReference type="Pfam" id="PF07728">
    <property type="entry name" value="AAA_5"/>
    <property type="match status" value="1"/>
</dbReference>
<protein>
    <submittedName>
        <fullName evidence="2">AAA family ATPase</fullName>
    </submittedName>
</protein>
<dbReference type="PANTHER" id="PTHR37291">
    <property type="entry name" value="5-METHYLCYTOSINE-SPECIFIC RESTRICTION ENZYME B"/>
    <property type="match status" value="1"/>
</dbReference>
<evidence type="ECO:0000313" key="3">
    <source>
        <dbReference type="Proteomes" id="UP001231445"/>
    </source>
</evidence>
<dbReference type="InterPro" id="IPR052934">
    <property type="entry name" value="Methyl-DNA_Rec/Restrict_Enz"/>
</dbReference>
<accession>A0A9Y2F4U7</accession>